<evidence type="ECO:0000313" key="3">
    <source>
        <dbReference type="Proteomes" id="UP000297703"/>
    </source>
</evidence>
<reference evidence="2 3" key="1">
    <citation type="submission" date="2019-04" db="EMBL/GenBank/DDBJ databases">
        <title>Draft genome of the big-headed turtle Platysternon megacephalum.</title>
        <authorList>
            <person name="Gong S."/>
        </authorList>
    </citation>
    <scope>NUCLEOTIDE SEQUENCE [LARGE SCALE GENOMIC DNA]</scope>
    <source>
        <strain evidence="2">DO16091913</strain>
        <tissue evidence="2">Muscle</tissue>
    </source>
</reference>
<name>A0A4D9FF71_9SAUR</name>
<reference evidence="2 3" key="2">
    <citation type="submission" date="2019-04" db="EMBL/GenBank/DDBJ databases">
        <title>The genome sequence of big-headed turtle.</title>
        <authorList>
            <person name="Gong S."/>
        </authorList>
    </citation>
    <scope>NUCLEOTIDE SEQUENCE [LARGE SCALE GENOMIC DNA]</scope>
    <source>
        <strain evidence="2">DO16091913</strain>
        <tissue evidence="2">Muscle</tissue>
    </source>
</reference>
<evidence type="ECO:0000313" key="2">
    <source>
        <dbReference type="EMBL" id="TFK15944.1"/>
    </source>
</evidence>
<organism evidence="2 3">
    <name type="scientific">Platysternon megacephalum</name>
    <name type="common">big-headed turtle</name>
    <dbReference type="NCBI Taxonomy" id="55544"/>
    <lineage>
        <taxon>Eukaryota</taxon>
        <taxon>Metazoa</taxon>
        <taxon>Chordata</taxon>
        <taxon>Craniata</taxon>
        <taxon>Vertebrata</taxon>
        <taxon>Euteleostomi</taxon>
        <taxon>Archelosauria</taxon>
        <taxon>Testudinata</taxon>
        <taxon>Testudines</taxon>
        <taxon>Cryptodira</taxon>
        <taxon>Durocryptodira</taxon>
        <taxon>Testudinoidea</taxon>
        <taxon>Platysternidae</taxon>
        <taxon>Platysternon</taxon>
    </lineage>
</organism>
<dbReference type="Proteomes" id="UP000297703">
    <property type="component" value="Unassembled WGS sequence"/>
</dbReference>
<feature type="compositionally biased region" description="Gly residues" evidence="1">
    <location>
        <begin position="17"/>
        <end position="32"/>
    </location>
</feature>
<gene>
    <name evidence="2" type="ORF">DR999_PMT00350</name>
</gene>
<dbReference type="AlphaFoldDB" id="A0A4D9FF71"/>
<protein>
    <submittedName>
        <fullName evidence="2">Serine/threonine-protein phosphatase 2A 56 kDa regulatory subunit gamma isoform</fullName>
    </submittedName>
</protein>
<accession>A0A4D9FF71</accession>
<feature type="region of interest" description="Disordered" evidence="1">
    <location>
        <begin position="1"/>
        <end position="37"/>
    </location>
</feature>
<comment type="caution">
    <text evidence="2">The sequence shown here is derived from an EMBL/GenBank/DDBJ whole genome shotgun (WGS) entry which is preliminary data.</text>
</comment>
<evidence type="ECO:0000256" key="1">
    <source>
        <dbReference type="SAM" id="MobiDB-lite"/>
    </source>
</evidence>
<sequence>MREEMSVTRRRGERLWGSGGEATEGAGGGGKAAGEFPVSDQNVEQRGAGFAGAAAVLGVWAGREGVFISPLPPAIGISVCAMRANTLPHPLGPALPSLPWLLWCWPSPRFLFLPPSLVMCRLFLFACSGNNLSLFC</sequence>
<proteinExistence type="predicted"/>
<dbReference type="EMBL" id="QXTE01000002">
    <property type="protein sequence ID" value="TFK15944.1"/>
    <property type="molecule type" value="Genomic_DNA"/>
</dbReference>
<keyword evidence="3" id="KW-1185">Reference proteome</keyword>